<dbReference type="EMBL" id="HE573019">
    <property type="protein sequence ID" value="CCC47192.1"/>
    <property type="molecule type" value="Genomic_DNA"/>
</dbReference>
<dbReference type="VEuPathDB" id="TriTrypDB:TvY486_0303680"/>
<organism evidence="3">
    <name type="scientific">Trypanosoma vivax (strain Y486)</name>
    <dbReference type="NCBI Taxonomy" id="1055687"/>
    <lineage>
        <taxon>Eukaryota</taxon>
        <taxon>Discoba</taxon>
        <taxon>Euglenozoa</taxon>
        <taxon>Kinetoplastea</taxon>
        <taxon>Metakinetoplastina</taxon>
        <taxon>Trypanosomatida</taxon>
        <taxon>Trypanosomatidae</taxon>
        <taxon>Trypanosoma</taxon>
        <taxon>Duttonella</taxon>
    </lineage>
</organism>
<gene>
    <name evidence="3" type="ORF">TVY486_0303680</name>
</gene>
<sequence>MSYRDILSLAELLDKNHAFKRPEGQCVGYSLQEEVSSAVGVLPSSVEPTVGNSNPSSIPLPATVIDQQLRLPVPSESREAKRLQVRRRQAGRPKGYDIWTEKELCEALQIRNDTAVKPKEGAEEPEYDILHQERMTAEDLYLGVDPIRTGASGLIVKIAMPKQAGLADLVIEVDPFELRVSSNRYFLRAALPRKVVSGNAEAKWNEEQKMLTVSLLGDDSDRMF</sequence>
<dbReference type="GO" id="GO:0051087">
    <property type="term" value="F:protein-folding chaperone binding"/>
    <property type="evidence" value="ECO:0007669"/>
    <property type="project" value="InterPro"/>
</dbReference>
<dbReference type="PANTHER" id="PTHR21083">
    <property type="entry name" value="TWISTER"/>
    <property type="match status" value="1"/>
</dbReference>
<dbReference type="InterPro" id="IPR041442">
    <property type="entry name" value="PIH1D1/2/3_CS-like"/>
</dbReference>
<evidence type="ECO:0000259" key="2">
    <source>
        <dbReference type="Pfam" id="PF18201"/>
    </source>
</evidence>
<dbReference type="PANTHER" id="PTHR21083:SF0">
    <property type="entry name" value="DYNEIN AXONEMAL ASSEMBLY FACTOR 6"/>
    <property type="match status" value="1"/>
</dbReference>
<evidence type="ECO:0000256" key="1">
    <source>
        <dbReference type="ARBA" id="ARBA00008511"/>
    </source>
</evidence>
<reference evidence="3" key="1">
    <citation type="journal article" date="2012" name="Proc. Natl. Acad. Sci. U.S.A.">
        <title>Antigenic diversity is generated by distinct evolutionary mechanisms in African trypanosome species.</title>
        <authorList>
            <person name="Jackson A.P."/>
            <person name="Berry A."/>
            <person name="Aslett M."/>
            <person name="Allison H.C."/>
            <person name="Burton P."/>
            <person name="Vavrova-Anderson J."/>
            <person name="Brown R."/>
            <person name="Browne H."/>
            <person name="Corton N."/>
            <person name="Hauser H."/>
            <person name="Gamble J."/>
            <person name="Gilderthorp R."/>
            <person name="Marcello L."/>
            <person name="McQuillan J."/>
            <person name="Otto T.D."/>
            <person name="Quail M.A."/>
            <person name="Sanders M.J."/>
            <person name="van Tonder A."/>
            <person name="Ginger M.L."/>
            <person name="Field M.C."/>
            <person name="Barry J.D."/>
            <person name="Hertz-Fowler C."/>
            <person name="Berriman M."/>
        </authorList>
    </citation>
    <scope>NUCLEOTIDE SEQUENCE</scope>
    <source>
        <strain evidence="3">Y486</strain>
    </source>
</reference>
<dbReference type="GO" id="GO:0005737">
    <property type="term" value="C:cytoplasm"/>
    <property type="evidence" value="ECO:0007669"/>
    <property type="project" value="TreeGrafter"/>
</dbReference>
<protein>
    <recommendedName>
        <fullName evidence="2">PIH1D1/2/3 CS-like domain-containing protein</fullName>
    </recommendedName>
</protein>
<dbReference type="GO" id="GO:0070286">
    <property type="term" value="P:axonemal dynein complex assembly"/>
    <property type="evidence" value="ECO:0007669"/>
    <property type="project" value="InterPro"/>
</dbReference>
<name>G0TTB1_TRYVY</name>
<dbReference type="Pfam" id="PF18201">
    <property type="entry name" value="PIH1_CS"/>
    <property type="match status" value="1"/>
</dbReference>
<dbReference type="OMA" id="DAVWDAQ"/>
<proteinExistence type="inferred from homology"/>
<feature type="domain" description="PIH1D1/2/3 CS-like" evidence="2">
    <location>
        <begin position="124"/>
        <end position="215"/>
    </location>
</feature>
<dbReference type="InterPro" id="IPR026697">
    <property type="entry name" value="DNAAF6"/>
</dbReference>
<dbReference type="AlphaFoldDB" id="G0TTB1"/>
<evidence type="ECO:0000313" key="3">
    <source>
        <dbReference type="EMBL" id="CCC47192.1"/>
    </source>
</evidence>
<dbReference type="GO" id="GO:0045505">
    <property type="term" value="F:dynein intermediate chain binding"/>
    <property type="evidence" value="ECO:0007669"/>
    <property type="project" value="TreeGrafter"/>
</dbReference>
<comment type="similarity">
    <text evidence="1">Belongs to the PIH1 family.</text>
</comment>
<accession>G0TTB1</accession>